<evidence type="ECO:0000313" key="2">
    <source>
        <dbReference type="EMBL" id="GAJ19301.1"/>
    </source>
</evidence>
<feature type="region of interest" description="Disordered" evidence="1">
    <location>
        <begin position="21"/>
        <end position="46"/>
    </location>
</feature>
<evidence type="ECO:0000256" key="1">
    <source>
        <dbReference type="SAM" id="MobiDB-lite"/>
    </source>
</evidence>
<accession>X1VR18</accession>
<sequence>CPSNKNLKGKYSVYKTRTRKEKHHLQTLTHHTTQYTRHPETKFEGSVGKLKRRHVVIDEVEYIGKETNRIEIN</sequence>
<dbReference type="AlphaFoldDB" id="X1VR18"/>
<comment type="caution">
    <text evidence="2">The sequence shown here is derived from an EMBL/GenBank/DDBJ whole genome shotgun (WGS) entry which is preliminary data.</text>
</comment>
<reference evidence="2" key="1">
    <citation type="journal article" date="2014" name="Front. Microbiol.">
        <title>High frequency of phylogenetically diverse reductive dehalogenase-homologous genes in deep subseafloor sedimentary metagenomes.</title>
        <authorList>
            <person name="Kawai M."/>
            <person name="Futagami T."/>
            <person name="Toyoda A."/>
            <person name="Takaki Y."/>
            <person name="Nishi S."/>
            <person name="Hori S."/>
            <person name="Arai W."/>
            <person name="Tsubouchi T."/>
            <person name="Morono Y."/>
            <person name="Uchiyama I."/>
            <person name="Ito T."/>
            <person name="Fujiyama A."/>
            <person name="Inagaki F."/>
            <person name="Takami H."/>
        </authorList>
    </citation>
    <scope>NUCLEOTIDE SEQUENCE</scope>
    <source>
        <strain evidence="2">Expedition CK06-06</strain>
    </source>
</reference>
<organism evidence="2">
    <name type="scientific">marine sediment metagenome</name>
    <dbReference type="NCBI Taxonomy" id="412755"/>
    <lineage>
        <taxon>unclassified sequences</taxon>
        <taxon>metagenomes</taxon>
        <taxon>ecological metagenomes</taxon>
    </lineage>
</organism>
<dbReference type="EMBL" id="BARW01041967">
    <property type="protein sequence ID" value="GAJ19301.1"/>
    <property type="molecule type" value="Genomic_DNA"/>
</dbReference>
<protein>
    <submittedName>
        <fullName evidence="2">Uncharacterized protein</fullName>
    </submittedName>
</protein>
<name>X1VR18_9ZZZZ</name>
<proteinExistence type="predicted"/>
<gene>
    <name evidence="2" type="ORF">S12H4_62507</name>
</gene>
<feature type="non-terminal residue" evidence="2">
    <location>
        <position position="1"/>
    </location>
</feature>